<sequence length="188" mass="21127">MSAVMEYMQKYHYSWTIVTYNVVIDAFGRADDLKQMEYCLGYCGRKESNLVVSPFAPWMGCFAEMKGVLEMVKQKGCKPDKITYRTMIKSYSIVGMTKHAKELRDIVESAAGTSSRMPKPYFQTTRMLQLEPEVTSGNRQFGYQTSQHSYSFLFLPFIDAKVLQEKEAKKAASGGNTAGAGVGSKSKK</sequence>
<keyword evidence="2" id="KW-0677">Repeat</keyword>
<name>A0A6A3A255_HIBSY</name>
<reference evidence="4" key="1">
    <citation type="submission" date="2019-09" db="EMBL/GenBank/DDBJ databases">
        <title>Draft genome information of white flower Hibiscus syriacus.</title>
        <authorList>
            <person name="Kim Y.-M."/>
        </authorList>
    </citation>
    <scope>NUCLEOTIDE SEQUENCE [LARGE SCALE GENOMIC DNA]</scope>
    <source>
        <strain evidence="4">YM2019G1</strain>
    </source>
</reference>
<dbReference type="Pfam" id="PF01535">
    <property type="entry name" value="PPR"/>
    <property type="match status" value="1"/>
</dbReference>
<comment type="similarity">
    <text evidence="1">Belongs to the PPR family. P subfamily.</text>
</comment>
<evidence type="ECO:0000313" key="5">
    <source>
        <dbReference type="Proteomes" id="UP000436088"/>
    </source>
</evidence>
<comment type="caution">
    <text evidence="4">The sequence shown here is derived from an EMBL/GenBank/DDBJ whole genome shotgun (WGS) entry which is preliminary data.</text>
</comment>
<proteinExistence type="inferred from homology"/>
<dbReference type="PANTHER" id="PTHR47447">
    <property type="entry name" value="OS03G0856100 PROTEIN"/>
    <property type="match status" value="1"/>
</dbReference>
<dbReference type="Pfam" id="PF13812">
    <property type="entry name" value="PPR_3"/>
    <property type="match status" value="1"/>
</dbReference>
<keyword evidence="5" id="KW-1185">Reference proteome</keyword>
<organism evidence="4 5">
    <name type="scientific">Hibiscus syriacus</name>
    <name type="common">Rose of Sharon</name>
    <dbReference type="NCBI Taxonomy" id="106335"/>
    <lineage>
        <taxon>Eukaryota</taxon>
        <taxon>Viridiplantae</taxon>
        <taxon>Streptophyta</taxon>
        <taxon>Embryophyta</taxon>
        <taxon>Tracheophyta</taxon>
        <taxon>Spermatophyta</taxon>
        <taxon>Magnoliopsida</taxon>
        <taxon>eudicotyledons</taxon>
        <taxon>Gunneridae</taxon>
        <taxon>Pentapetalae</taxon>
        <taxon>rosids</taxon>
        <taxon>malvids</taxon>
        <taxon>Malvales</taxon>
        <taxon>Malvaceae</taxon>
        <taxon>Malvoideae</taxon>
        <taxon>Hibiscus</taxon>
    </lineage>
</organism>
<gene>
    <name evidence="4" type="ORF">F3Y22_tig00110621pilonHSYRG00071</name>
</gene>
<dbReference type="InterPro" id="IPR002885">
    <property type="entry name" value="PPR_rpt"/>
</dbReference>
<dbReference type="AlphaFoldDB" id="A0A6A3A255"/>
<evidence type="ECO:0000256" key="1">
    <source>
        <dbReference type="ARBA" id="ARBA00007626"/>
    </source>
</evidence>
<dbReference type="EMBL" id="VEPZ02001051">
    <property type="protein sequence ID" value="KAE8697319.1"/>
    <property type="molecule type" value="Genomic_DNA"/>
</dbReference>
<dbReference type="Proteomes" id="UP000436088">
    <property type="component" value="Unassembled WGS sequence"/>
</dbReference>
<dbReference type="InterPro" id="IPR011990">
    <property type="entry name" value="TPR-like_helical_dom_sf"/>
</dbReference>
<evidence type="ECO:0000313" key="4">
    <source>
        <dbReference type="EMBL" id="KAE8697319.1"/>
    </source>
</evidence>
<evidence type="ECO:0000256" key="3">
    <source>
        <dbReference type="SAM" id="MobiDB-lite"/>
    </source>
</evidence>
<dbReference type="GO" id="GO:0003743">
    <property type="term" value="F:translation initiation factor activity"/>
    <property type="evidence" value="ECO:0007669"/>
    <property type="project" value="UniProtKB-KW"/>
</dbReference>
<evidence type="ECO:0000256" key="2">
    <source>
        <dbReference type="ARBA" id="ARBA00022737"/>
    </source>
</evidence>
<accession>A0A6A3A255</accession>
<protein>
    <submittedName>
        <fullName evidence="4">Transcription initiation factor TFIID subunit 13-like isoform 1</fullName>
    </submittedName>
</protein>
<feature type="region of interest" description="Disordered" evidence="3">
    <location>
        <begin position="168"/>
        <end position="188"/>
    </location>
</feature>
<dbReference type="PANTHER" id="PTHR47447:SF21">
    <property type="entry name" value="PENTACOTRIPEPTIDE-REPEAT REGION OF PRORP DOMAIN-CONTAINING PROTEIN"/>
    <property type="match status" value="1"/>
</dbReference>
<dbReference type="Gene3D" id="1.25.40.10">
    <property type="entry name" value="Tetratricopeptide repeat domain"/>
    <property type="match status" value="1"/>
</dbReference>